<dbReference type="OrthoDB" id="7210452at2"/>
<sequence>MPVSTCTSENGTPVDRFALKLSKDPGAAKELVLFLTHAPSGKIKPHVPPYIQSFRKEGFTAVAVVVADDLEQISTEEIAPHCDGLILRENGGYDFGGWAHALQHLDLSETKTLVLANDSLVGPLNDADFSTLIGRIRASNANLVGMTDSNEIRYHFQSYLIAAKNEGVSCLSEFLGNVTALTNKQEVINTYETRLRDAFVDSGLKTEALFPVDSDFNGNSTINHWQNLVETGFPFIKTVVLQALPRDDWKDLIIQGSLSIDIVDKSLVMLGGGTSVLPLDKQKDIEAVAAAARAMSKSKKKTASLSTWQSDKPLKNALKYRFYKTMASITRPISPSASSRYEFRAKRRNPEEDQSAPSAAPSPRSLAKVKRVPGNIPFAPEKPCVLIVSHEASRSGAPILAQNVAQTLSADFNVTVLSLVGGELIDSFAKSSEQVYEGNRLETRQSSYGLALSKIVADRKFDFAVVNSIQSRGILEDLVKLDIPSVLLLHEFSSYISDPAAFTIAINLSNEVVFSTRLTLENAMISALPDYTPFMHTIPQGKCEVPLGPSLLSNRQDEVERLRAVMAPEIGSESRETFTVLGAGRVEYRKGVDLFIEIAARIANNPEGSHVRFVWIGNGFEPAKDFQYSAFLADQIKRAGLDGKLSILAATSEIDAAYEMADVLLLSSRLDPLPNVAIDAMCKGTPVLSFAEASGISDLLIDADLADDCVAGYMNTSQMAEKILRLANSSDRLNEVGQQSHAYAAKTFDLTHYTAQLARLGDRAAKRLTAKASDIAEIAEAESFAPWFYNFRDAKSKSRIDMASDYIRVSHMPGVARKPEPGFNPFVYAQRRGSAYDGTTDPYADFLRNGRPKGAWLQSVIHSENSTARATNLKVALHIHAYFTDDLLTCVQRIERNDTLPDLYVSVRNESAQKEVQELLQAYKGVVATVDVVPNIGRDIGPFLTHFAQKLVEQYDIIGHVHLKQSAHVGNRSVVDLWNNFLMENVLGGPAGGAMIDLAMSNFEVDDRLGLIHPDDPHLIGWTRNRPHGDAIARKLGHDHIPQFFNFPAGTMFWMRSEALAPFLDISLGWGDYPAEPIQSDGTMLHALERLFGVVPALNGWNCAVTCVQGVSR</sequence>
<dbReference type="SUPFAM" id="SSF53756">
    <property type="entry name" value="UDP-Glycosyltransferase/glycogen phosphorylase"/>
    <property type="match status" value="1"/>
</dbReference>
<evidence type="ECO:0000313" key="3">
    <source>
        <dbReference type="EMBL" id="TDL90439.1"/>
    </source>
</evidence>
<feature type="compositionally biased region" description="Basic and acidic residues" evidence="1">
    <location>
        <begin position="341"/>
        <end position="351"/>
    </location>
</feature>
<feature type="domain" description="Glycosyl transferase family 1" evidence="2">
    <location>
        <begin position="576"/>
        <end position="739"/>
    </location>
</feature>
<keyword evidence="4" id="KW-1185">Reference proteome</keyword>
<dbReference type="InterPro" id="IPR007739">
    <property type="entry name" value="RgpF"/>
</dbReference>
<dbReference type="AlphaFoldDB" id="A0A4V6PPH4"/>
<proteinExistence type="predicted"/>
<dbReference type="PANTHER" id="PTHR12526">
    <property type="entry name" value="GLYCOSYLTRANSFERASE"/>
    <property type="match status" value="1"/>
</dbReference>
<dbReference type="Pfam" id="PF00534">
    <property type="entry name" value="Glycos_transf_1"/>
    <property type="match status" value="1"/>
</dbReference>
<dbReference type="EMBL" id="SMZO01000009">
    <property type="protein sequence ID" value="TDL90439.1"/>
    <property type="molecule type" value="Genomic_DNA"/>
</dbReference>
<dbReference type="Pfam" id="PF05045">
    <property type="entry name" value="RgpF"/>
    <property type="match status" value="2"/>
</dbReference>
<dbReference type="RefSeq" id="WP_133341954.1">
    <property type="nucleotide sequence ID" value="NZ_SMZO01000009.1"/>
</dbReference>
<dbReference type="CDD" id="cd03801">
    <property type="entry name" value="GT4_PimA-like"/>
    <property type="match status" value="1"/>
</dbReference>
<name>A0A4V6PPH4_9RHOB</name>
<dbReference type="Proteomes" id="UP000294562">
    <property type="component" value="Unassembled WGS sequence"/>
</dbReference>
<evidence type="ECO:0000313" key="4">
    <source>
        <dbReference type="Proteomes" id="UP000294562"/>
    </source>
</evidence>
<feature type="region of interest" description="Disordered" evidence="1">
    <location>
        <begin position="339"/>
        <end position="367"/>
    </location>
</feature>
<evidence type="ECO:0000259" key="2">
    <source>
        <dbReference type="Pfam" id="PF00534"/>
    </source>
</evidence>
<dbReference type="InterPro" id="IPR001296">
    <property type="entry name" value="Glyco_trans_1"/>
</dbReference>
<dbReference type="Gene3D" id="3.40.50.2000">
    <property type="entry name" value="Glycogen Phosphorylase B"/>
    <property type="match status" value="1"/>
</dbReference>
<gene>
    <name evidence="3" type="ORF">E2L05_05805</name>
</gene>
<comment type="caution">
    <text evidence="3">The sequence shown here is derived from an EMBL/GenBank/DDBJ whole genome shotgun (WGS) entry which is preliminary data.</text>
</comment>
<organism evidence="3 4">
    <name type="scientific">Meridianimarinicoccus aquatilis</name>
    <dbReference type="NCBI Taxonomy" id="2552766"/>
    <lineage>
        <taxon>Bacteria</taxon>
        <taxon>Pseudomonadati</taxon>
        <taxon>Pseudomonadota</taxon>
        <taxon>Alphaproteobacteria</taxon>
        <taxon>Rhodobacterales</taxon>
        <taxon>Paracoccaceae</taxon>
        <taxon>Meridianimarinicoccus</taxon>
    </lineage>
</organism>
<keyword evidence="3" id="KW-0808">Transferase</keyword>
<protein>
    <submittedName>
        <fullName evidence="3">Glycosyltransferase</fullName>
    </submittedName>
</protein>
<evidence type="ECO:0000256" key="1">
    <source>
        <dbReference type="SAM" id="MobiDB-lite"/>
    </source>
</evidence>
<dbReference type="GO" id="GO:0016757">
    <property type="term" value="F:glycosyltransferase activity"/>
    <property type="evidence" value="ECO:0007669"/>
    <property type="project" value="InterPro"/>
</dbReference>
<reference evidence="3 4" key="1">
    <citation type="submission" date="2019-03" db="EMBL/GenBank/DDBJ databases">
        <title>Rhodobacteraceae bacterium SM1902, a new member of the family Rhodobacteraceae isolated from Yantai.</title>
        <authorList>
            <person name="Sun Y."/>
        </authorList>
    </citation>
    <scope>NUCLEOTIDE SEQUENCE [LARGE SCALE GENOMIC DNA]</scope>
    <source>
        <strain evidence="3 4">SM1902</strain>
    </source>
</reference>
<accession>A0A4V6PPH4</accession>